<accession>A0A8A4ZFX2</accession>
<dbReference type="Pfam" id="PF12697">
    <property type="entry name" value="Abhydrolase_6"/>
    <property type="match status" value="1"/>
</dbReference>
<protein>
    <submittedName>
        <fullName evidence="2">Alpha/beta hydrolase</fullName>
    </submittedName>
</protein>
<dbReference type="KEGG" id="psic:J4E96_19600"/>
<dbReference type="PANTHER" id="PTHR37017">
    <property type="entry name" value="AB HYDROLASE-1 DOMAIN-CONTAINING PROTEIN-RELATED"/>
    <property type="match status" value="1"/>
</dbReference>
<evidence type="ECO:0000313" key="2">
    <source>
        <dbReference type="EMBL" id="QTE29436.1"/>
    </source>
</evidence>
<dbReference type="AlphaFoldDB" id="A0A8A4ZFX2"/>
<dbReference type="EMBL" id="CP071868">
    <property type="protein sequence ID" value="QTE29436.1"/>
    <property type="molecule type" value="Genomic_DNA"/>
</dbReference>
<dbReference type="InterPro" id="IPR052897">
    <property type="entry name" value="Sec-Metab_Biosynth_Hydrolase"/>
</dbReference>
<keyword evidence="3" id="KW-1185">Reference proteome</keyword>
<gene>
    <name evidence="2" type="ORF">J4E96_19600</name>
</gene>
<feature type="domain" description="AB hydrolase-1" evidence="1">
    <location>
        <begin position="10"/>
        <end position="232"/>
    </location>
</feature>
<organism evidence="2 3">
    <name type="scientific">Pengzhenrongella sicca</name>
    <dbReference type="NCBI Taxonomy" id="2819238"/>
    <lineage>
        <taxon>Bacteria</taxon>
        <taxon>Bacillati</taxon>
        <taxon>Actinomycetota</taxon>
        <taxon>Actinomycetes</taxon>
        <taxon>Micrococcales</taxon>
        <taxon>Pengzhenrongella</taxon>
    </lineage>
</organism>
<evidence type="ECO:0000259" key="1">
    <source>
        <dbReference type="Pfam" id="PF12697"/>
    </source>
</evidence>
<dbReference type="InterPro" id="IPR029058">
    <property type="entry name" value="AB_hydrolase_fold"/>
</dbReference>
<dbReference type="Proteomes" id="UP000663937">
    <property type="component" value="Chromosome"/>
</dbReference>
<reference evidence="2" key="1">
    <citation type="submission" date="2021-03" db="EMBL/GenBank/DDBJ databases">
        <title>Pengzhenrongella sicca gen. nov., sp. nov., a new member of suborder Micrococcineae isolated from High-Arctic tundra soil.</title>
        <authorList>
            <person name="Peng F."/>
        </authorList>
    </citation>
    <scope>NUCLEOTIDE SEQUENCE</scope>
    <source>
        <strain evidence="2">LRZ-2</strain>
    </source>
</reference>
<dbReference type="Gene3D" id="3.40.50.1820">
    <property type="entry name" value="alpha/beta hydrolase"/>
    <property type="match status" value="1"/>
</dbReference>
<evidence type="ECO:0000313" key="3">
    <source>
        <dbReference type="Proteomes" id="UP000663937"/>
    </source>
</evidence>
<dbReference type="RefSeq" id="WP_227423716.1">
    <property type="nucleotide sequence ID" value="NZ_CP071868.1"/>
</dbReference>
<dbReference type="SUPFAM" id="SSF53474">
    <property type="entry name" value="alpha/beta-Hydrolases"/>
    <property type="match status" value="1"/>
</dbReference>
<proteinExistence type="predicted"/>
<dbReference type="PANTHER" id="PTHR37017:SF11">
    <property type="entry name" value="ESTERASE_LIPASE_THIOESTERASE DOMAIN-CONTAINING PROTEIN"/>
    <property type="match status" value="1"/>
</dbReference>
<name>A0A8A4ZFX2_9MICO</name>
<dbReference type="GO" id="GO:0016787">
    <property type="term" value="F:hydrolase activity"/>
    <property type="evidence" value="ECO:0007669"/>
    <property type="project" value="UniProtKB-KW"/>
</dbReference>
<dbReference type="InterPro" id="IPR000073">
    <property type="entry name" value="AB_hydrolase_1"/>
</dbReference>
<keyword evidence="2" id="KW-0378">Hydrolase</keyword>
<sequence>MTTAEAPIQVVLVPGFWLGAWAWDDVVGPLRAAGLVPHAVTLPGLESVDADRSAITRADHERAVRELVERLPTPVVLVGHSGGGAVVETVVDQLPDRIRRVVYVDSGPLVDGAALFPDLPASAVDLPLPPWDELEANGSSAAGLDDAARAEFAARAVPQPARVAREPVHLTDPRRLDVPVTAICTSLPAEVLKTLAHPGPPLHTELGSLDVTYVDLPTGHWPMFSRPADLANEIAAAARA</sequence>